<protein>
    <submittedName>
        <fullName evidence="1">Uncharacterized protein</fullName>
    </submittedName>
</protein>
<organism evidence="1 2">
    <name type="scientific">Purpureocillium lilacinum</name>
    <name type="common">Paecilomyces lilacinus</name>
    <dbReference type="NCBI Taxonomy" id="33203"/>
    <lineage>
        <taxon>Eukaryota</taxon>
        <taxon>Fungi</taxon>
        <taxon>Dikarya</taxon>
        <taxon>Ascomycota</taxon>
        <taxon>Pezizomycotina</taxon>
        <taxon>Sordariomycetes</taxon>
        <taxon>Hypocreomycetidae</taxon>
        <taxon>Hypocreales</taxon>
        <taxon>Ophiocordycipitaceae</taxon>
        <taxon>Purpureocillium</taxon>
    </lineage>
</organism>
<evidence type="ECO:0000313" key="2">
    <source>
        <dbReference type="Proteomes" id="UP001638806"/>
    </source>
</evidence>
<dbReference type="Proteomes" id="UP001638806">
    <property type="component" value="Unassembled WGS sequence"/>
</dbReference>
<proteinExistence type="predicted"/>
<gene>
    <name evidence="1" type="ORF">ACCO45_005207</name>
</gene>
<name>A0ACC4DUS7_PURLI</name>
<sequence>MHPVRGWHPRNPVWSGACCKTLPNVLGGRHSRATTYRILQCSAEHSTVLRPVAGTGPTTWNLQLGTTHTRRGVEQRTGVWASGRSQGLRRAEGGVPLFRRADAPKPPGSGGTPPGRPGRRPPPGPLSVRLSTPRCWAGL</sequence>
<evidence type="ECO:0000313" key="1">
    <source>
        <dbReference type="EMBL" id="KAL3960090.1"/>
    </source>
</evidence>
<keyword evidence="2" id="KW-1185">Reference proteome</keyword>
<reference evidence="1" key="1">
    <citation type="submission" date="2024-12" db="EMBL/GenBank/DDBJ databases">
        <title>Comparative genomics and development of molecular markers within Purpureocillium lilacinum and among Purpureocillium species.</title>
        <authorList>
            <person name="Yeh Z.-Y."/>
            <person name="Ni N.-T."/>
            <person name="Lo P.-H."/>
            <person name="Mushyakhwo K."/>
            <person name="Lin C.-F."/>
            <person name="Nai Y.-S."/>
        </authorList>
    </citation>
    <scope>NUCLEOTIDE SEQUENCE</scope>
    <source>
        <strain evidence="1">NCHU-NPUST-175</strain>
    </source>
</reference>
<dbReference type="EMBL" id="JBGNUJ010000004">
    <property type="protein sequence ID" value="KAL3960090.1"/>
    <property type="molecule type" value="Genomic_DNA"/>
</dbReference>
<accession>A0ACC4DUS7</accession>
<comment type="caution">
    <text evidence="1">The sequence shown here is derived from an EMBL/GenBank/DDBJ whole genome shotgun (WGS) entry which is preliminary data.</text>
</comment>